<dbReference type="GO" id="GO:0016042">
    <property type="term" value="P:lipid catabolic process"/>
    <property type="evidence" value="ECO:0007669"/>
    <property type="project" value="UniProtKB-UniRule"/>
</dbReference>
<name>A0A0B4GUI9_METGA</name>
<dbReference type="Pfam" id="PF01734">
    <property type="entry name" value="Patatin"/>
    <property type="match status" value="1"/>
</dbReference>
<feature type="short sequence motif" description="GXSXG" evidence="5">
    <location>
        <begin position="159"/>
        <end position="163"/>
    </location>
</feature>
<keyword evidence="2" id="KW-0863">Zinc-finger</keyword>
<gene>
    <name evidence="8" type="ORF">MGU_11464</name>
</gene>
<evidence type="ECO:0000256" key="3">
    <source>
        <dbReference type="ARBA" id="ARBA00022833"/>
    </source>
</evidence>
<comment type="caution">
    <text evidence="8">The sequence shown here is derived from an EMBL/GenBank/DDBJ whole genome shotgun (WGS) entry which is preliminary data.</text>
</comment>
<dbReference type="PANTHER" id="PTHR24185">
    <property type="entry name" value="CALCIUM-INDEPENDENT PHOSPHOLIPASE A2-GAMMA"/>
    <property type="match status" value="1"/>
</dbReference>
<feature type="active site" description="Proton acceptor" evidence="5">
    <location>
        <position position="336"/>
    </location>
</feature>
<dbReference type="GO" id="GO:0046486">
    <property type="term" value="P:glycerolipid metabolic process"/>
    <property type="evidence" value="ECO:0007669"/>
    <property type="project" value="UniProtKB-ARBA"/>
</dbReference>
<organism evidence="8 9">
    <name type="scientific">Metarhizium guizhouense (strain ARSEF 977)</name>
    <dbReference type="NCBI Taxonomy" id="1276136"/>
    <lineage>
        <taxon>Eukaryota</taxon>
        <taxon>Fungi</taxon>
        <taxon>Dikarya</taxon>
        <taxon>Ascomycota</taxon>
        <taxon>Pezizomycotina</taxon>
        <taxon>Sordariomycetes</taxon>
        <taxon>Hypocreomycetidae</taxon>
        <taxon>Hypocreales</taxon>
        <taxon>Clavicipitaceae</taxon>
        <taxon>Metarhizium</taxon>
    </lineage>
</organism>
<sequence>MHHDGTSHLVLPSTFVLLMKTELQQQFRLFLETGSASIQHQNRLTSFQSHWRRLYSGNTCYSCMMRRPKYKLPCGHWVCDICMRIFGTKKTVFLYLDNCLLCGGHGIRIRFKPDTATVRVLCIDGGGTRACVPLRFLQELEARVGLPYPVQYNFDILFGTSSGAISICGLGIKGWSVNDCIATSKALAQAVFRPRRVAPLPLAWIPSVRRIWQTILSVLLDSRYPSRNIEAALKKVFGSSRNISDWSLATEMGLHIGMPVTATNDTSTHLITNYNGIGKRNQDRGRCTKHPWPWPSTIPNVYSSADIWVSIHRLRATTAAPYFFAPQDIDSQQYQDGGVGPYNNPAGLAYAETAAVFPETPQPSLVASFGTGSAGGKQVERTKRSVAISRRPNPSKVTKPRKKSRRRSWSDLFAFRIFQAFLSHGDSTRAWKQLLSQHGEQSGGEFFRFDVQYDGSAPSLDNITDLDKMENLAEECIMASPSLDRLALRIRAQNFYFELDGEPQYTNGLYECSGHLFCRLEPGSEEHYVFLESLDNSSSHFQIGSKWLSGRFLEDSATGQNNAFSKQVKFCVHSRQVPFEIVLWESFEEASNISGSPFTIDQLMRAQKLDAWFGTADHRP</sequence>
<dbReference type="Proteomes" id="UP000031192">
    <property type="component" value="Unassembled WGS sequence"/>
</dbReference>
<dbReference type="GO" id="GO:0008270">
    <property type="term" value="F:zinc ion binding"/>
    <property type="evidence" value="ECO:0007669"/>
    <property type="project" value="UniProtKB-KW"/>
</dbReference>
<evidence type="ECO:0000256" key="1">
    <source>
        <dbReference type="ARBA" id="ARBA00022723"/>
    </source>
</evidence>
<evidence type="ECO:0000256" key="2">
    <source>
        <dbReference type="ARBA" id="ARBA00022771"/>
    </source>
</evidence>
<keyword evidence="5" id="KW-0378">Hydrolase</keyword>
<evidence type="ECO:0000256" key="5">
    <source>
        <dbReference type="PROSITE-ProRule" id="PRU01161"/>
    </source>
</evidence>
<protein>
    <submittedName>
        <fullName evidence="8">Patatin-like phospholipase</fullName>
    </submittedName>
</protein>
<dbReference type="AlphaFoldDB" id="A0A0B4GUI9"/>
<dbReference type="PROSITE" id="PS51635">
    <property type="entry name" value="PNPLA"/>
    <property type="match status" value="1"/>
</dbReference>
<dbReference type="EMBL" id="AZNH01000192">
    <property type="protein sequence ID" value="KID81161.1"/>
    <property type="molecule type" value="Genomic_DNA"/>
</dbReference>
<keyword evidence="1" id="KW-0479">Metal-binding</keyword>
<evidence type="ECO:0000256" key="4">
    <source>
        <dbReference type="ARBA" id="ARBA00023098"/>
    </source>
</evidence>
<reference evidence="8 9" key="1">
    <citation type="journal article" date="2014" name="Proc. Natl. Acad. Sci. U.S.A.">
        <title>Trajectory and genomic determinants of fungal-pathogen speciation and host adaptation.</title>
        <authorList>
            <person name="Hu X."/>
            <person name="Xiao G."/>
            <person name="Zheng P."/>
            <person name="Shang Y."/>
            <person name="Su Y."/>
            <person name="Zhang X."/>
            <person name="Liu X."/>
            <person name="Zhan S."/>
            <person name="St Leger R.J."/>
            <person name="Wang C."/>
        </authorList>
    </citation>
    <scope>NUCLEOTIDE SEQUENCE [LARGE SCALE GENOMIC DNA]</scope>
    <source>
        <strain evidence="8 9">ARSEF 977</strain>
    </source>
</reference>
<dbReference type="GO" id="GO:0047499">
    <property type="term" value="F:calcium-independent phospholipase A2 activity"/>
    <property type="evidence" value="ECO:0007669"/>
    <property type="project" value="TreeGrafter"/>
</dbReference>
<evidence type="ECO:0000313" key="8">
    <source>
        <dbReference type="EMBL" id="KID81161.1"/>
    </source>
</evidence>
<evidence type="ECO:0000259" key="7">
    <source>
        <dbReference type="PROSITE" id="PS51635"/>
    </source>
</evidence>
<dbReference type="Gene3D" id="3.40.1090.10">
    <property type="entry name" value="Cytosolic phospholipase A2 catalytic domain"/>
    <property type="match status" value="1"/>
</dbReference>
<evidence type="ECO:0000256" key="6">
    <source>
        <dbReference type="SAM" id="MobiDB-lite"/>
    </source>
</evidence>
<dbReference type="SUPFAM" id="SSF52151">
    <property type="entry name" value="FabD/lysophospholipase-like"/>
    <property type="match status" value="1"/>
</dbReference>
<dbReference type="GO" id="GO:0019369">
    <property type="term" value="P:arachidonate metabolic process"/>
    <property type="evidence" value="ECO:0007669"/>
    <property type="project" value="TreeGrafter"/>
</dbReference>
<dbReference type="CDD" id="cd07199">
    <property type="entry name" value="Pat17_PNPLA8_PNPLA9_like"/>
    <property type="match status" value="1"/>
</dbReference>
<feature type="short sequence motif" description="DGA/G" evidence="5">
    <location>
        <begin position="336"/>
        <end position="338"/>
    </location>
</feature>
<feature type="domain" description="PNPLA" evidence="7">
    <location>
        <begin position="121"/>
        <end position="350"/>
    </location>
</feature>
<comment type="caution">
    <text evidence="5">Lacks conserved residue(s) required for the propagation of feature annotation.</text>
</comment>
<feature type="region of interest" description="Disordered" evidence="6">
    <location>
        <begin position="369"/>
        <end position="404"/>
    </location>
</feature>
<keyword evidence="9" id="KW-1185">Reference proteome</keyword>
<dbReference type="PROSITE" id="PS00518">
    <property type="entry name" value="ZF_RING_1"/>
    <property type="match status" value="1"/>
</dbReference>
<dbReference type="InterPro" id="IPR002641">
    <property type="entry name" value="PNPLA_dom"/>
</dbReference>
<dbReference type="InterPro" id="IPR017907">
    <property type="entry name" value="Znf_RING_CS"/>
</dbReference>
<keyword evidence="3" id="KW-0862">Zinc</keyword>
<evidence type="ECO:0000313" key="9">
    <source>
        <dbReference type="Proteomes" id="UP000031192"/>
    </source>
</evidence>
<keyword evidence="5" id="KW-0442">Lipid degradation</keyword>
<dbReference type="InterPro" id="IPR016035">
    <property type="entry name" value="Acyl_Trfase/lysoPLipase"/>
</dbReference>
<proteinExistence type="predicted"/>
<dbReference type="PANTHER" id="PTHR24185:SF8">
    <property type="entry name" value="PNPLA DOMAIN-CONTAINING PROTEIN"/>
    <property type="match status" value="1"/>
</dbReference>
<keyword evidence="4 5" id="KW-0443">Lipid metabolism</keyword>
<dbReference type="GO" id="GO:0016020">
    <property type="term" value="C:membrane"/>
    <property type="evidence" value="ECO:0007669"/>
    <property type="project" value="TreeGrafter"/>
</dbReference>
<accession>A0A0B4GUI9</accession>
<dbReference type="HOGENOM" id="CLU_003059_0_1_1"/>
<feature type="active site" description="Nucleophile" evidence="5">
    <location>
        <position position="161"/>
    </location>
</feature>